<sequence>MKTIREIWLLLVFSSLFILSACAKEENLPLLPDENNQEQPTPDNDDQDQQDPEDMTQEQQEIIVFLDRWSNAMIDRDIEILGSLMADDLILVHITGATQTKQEWLDEIAAETMRYYNIERQNQTIEVTSDRAIARYTSVIDARIWGSRNTWRLNTTMYMTKVGDNWIRTNPPRSDDR</sequence>
<dbReference type="Proteomes" id="UP000487989">
    <property type="component" value="Unassembled WGS sequence"/>
</dbReference>
<keyword evidence="2" id="KW-0732">Signal</keyword>
<dbReference type="InterPro" id="IPR032710">
    <property type="entry name" value="NTF2-like_dom_sf"/>
</dbReference>
<evidence type="ECO:0000313" key="4">
    <source>
        <dbReference type="EMBL" id="KAB4257581.1"/>
    </source>
</evidence>
<evidence type="ECO:0000256" key="2">
    <source>
        <dbReference type="SAM" id="SignalP"/>
    </source>
</evidence>
<name>A0A6I0LRV7_BACUN</name>
<organism evidence="4 5">
    <name type="scientific">Bacteroides uniformis</name>
    <dbReference type="NCBI Taxonomy" id="820"/>
    <lineage>
        <taxon>Bacteria</taxon>
        <taxon>Pseudomonadati</taxon>
        <taxon>Bacteroidota</taxon>
        <taxon>Bacteroidia</taxon>
        <taxon>Bacteroidales</taxon>
        <taxon>Bacteroidaceae</taxon>
        <taxon>Bacteroides</taxon>
    </lineage>
</organism>
<protein>
    <submittedName>
        <fullName evidence="4">Nuclear transport factor 2 family protein</fullName>
    </submittedName>
</protein>
<evidence type="ECO:0000256" key="1">
    <source>
        <dbReference type="SAM" id="MobiDB-lite"/>
    </source>
</evidence>
<feature type="chain" id="PRO_5030152782" evidence="2">
    <location>
        <begin position="24"/>
        <end position="177"/>
    </location>
</feature>
<dbReference type="Pfam" id="PF14534">
    <property type="entry name" value="DUF4440"/>
    <property type="match status" value="1"/>
</dbReference>
<dbReference type="RefSeq" id="WP_151882300.1">
    <property type="nucleotide sequence ID" value="NZ_WCTH01000006.1"/>
</dbReference>
<dbReference type="SUPFAM" id="SSF54427">
    <property type="entry name" value="NTF2-like"/>
    <property type="match status" value="1"/>
</dbReference>
<feature type="domain" description="DUF4440" evidence="3">
    <location>
        <begin position="67"/>
        <end position="166"/>
    </location>
</feature>
<feature type="region of interest" description="Disordered" evidence="1">
    <location>
        <begin position="31"/>
        <end position="57"/>
    </location>
</feature>
<feature type="compositionally biased region" description="Acidic residues" evidence="1">
    <location>
        <begin position="43"/>
        <end position="56"/>
    </location>
</feature>
<dbReference type="AlphaFoldDB" id="A0A6I0LRV7"/>
<evidence type="ECO:0000313" key="5">
    <source>
        <dbReference type="Proteomes" id="UP000487989"/>
    </source>
</evidence>
<evidence type="ECO:0000259" key="3">
    <source>
        <dbReference type="Pfam" id="PF14534"/>
    </source>
</evidence>
<dbReference type="Gene3D" id="3.10.450.50">
    <property type="match status" value="1"/>
</dbReference>
<reference evidence="4 5" key="1">
    <citation type="journal article" date="2019" name="Nat. Med.">
        <title>A library of human gut bacterial isolates paired with longitudinal multiomics data enables mechanistic microbiome research.</title>
        <authorList>
            <person name="Poyet M."/>
            <person name="Groussin M."/>
            <person name="Gibbons S.M."/>
            <person name="Avila-Pacheco J."/>
            <person name="Jiang X."/>
            <person name="Kearney S.M."/>
            <person name="Perrotta A.R."/>
            <person name="Berdy B."/>
            <person name="Zhao S."/>
            <person name="Lieberman T.D."/>
            <person name="Swanson P.K."/>
            <person name="Smith M."/>
            <person name="Roesemann S."/>
            <person name="Alexander J.E."/>
            <person name="Rich S.A."/>
            <person name="Livny J."/>
            <person name="Vlamakis H."/>
            <person name="Clish C."/>
            <person name="Bullock K."/>
            <person name="Deik A."/>
            <person name="Scott J."/>
            <person name="Pierce K.A."/>
            <person name="Xavier R.J."/>
            <person name="Alm E.J."/>
        </authorList>
    </citation>
    <scope>NUCLEOTIDE SEQUENCE [LARGE SCALE GENOMIC DNA]</scope>
    <source>
        <strain evidence="4 5">BIOML-A3</strain>
    </source>
</reference>
<dbReference type="EMBL" id="WCTJ01000004">
    <property type="protein sequence ID" value="KAB4257581.1"/>
    <property type="molecule type" value="Genomic_DNA"/>
</dbReference>
<accession>A0A6I0LRV7</accession>
<comment type="caution">
    <text evidence="4">The sequence shown here is derived from an EMBL/GenBank/DDBJ whole genome shotgun (WGS) entry which is preliminary data.</text>
</comment>
<dbReference type="PROSITE" id="PS51257">
    <property type="entry name" value="PROKAR_LIPOPROTEIN"/>
    <property type="match status" value="1"/>
</dbReference>
<dbReference type="InterPro" id="IPR027843">
    <property type="entry name" value="DUF4440"/>
</dbReference>
<proteinExistence type="predicted"/>
<gene>
    <name evidence="4" type="ORF">GAP48_03655</name>
</gene>
<feature type="signal peptide" evidence="2">
    <location>
        <begin position="1"/>
        <end position="23"/>
    </location>
</feature>